<sequence length="96" mass="11514">MVLIISYSKRMLFITCSPIDSGSVLTFVFTTIVQFKYFKTKGWECWNPNNPYFSRKLFISLCSKFEKSNLNSRIKEIKEVLRFWKVYYESERIVIS</sequence>
<organism evidence="2 3">
    <name type="scientific">Brachionus plicatilis</name>
    <name type="common">Marine rotifer</name>
    <name type="synonym">Brachionus muelleri</name>
    <dbReference type="NCBI Taxonomy" id="10195"/>
    <lineage>
        <taxon>Eukaryota</taxon>
        <taxon>Metazoa</taxon>
        <taxon>Spiralia</taxon>
        <taxon>Gnathifera</taxon>
        <taxon>Rotifera</taxon>
        <taxon>Eurotatoria</taxon>
        <taxon>Monogononta</taxon>
        <taxon>Pseudotrocha</taxon>
        <taxon>Ploima</taxon>
        <taxon>Brachionidae</taxon>
        <taxon>Brachionus</taxon>
    </lineage>
</organism>
<name>A0A3M7PT19_BRAPC</name>
<dbReference type="AlphaFoldDB" id="A0A3M7PT19"/>
<keyword evidence="3" id="KW-1185">Reference proteome</keyword>
<comment type="caution">
    <text evidence="2">The sequence shown here is derived from an EMBL/GenBank/DDBJ whole genome shotgun (WGS) entry which is preliminary data.</text>
</comment>
<feature type="transmembrane region" description="Helical" evidence="1">
    <location>
        <begin position="12"/>
        <end position="33"/>
    </location>
</feature>
<dbReference type="EMBL" id="REGN01009114">
    <property type="protein sequence ID" value="RNA01925.1"/>
    <property type="molecule type" value="Genomic_DNA"/>
</dbReference>
<protein>
    <submittedName>
        <fullName evidence="2">Uncharacterized protein</fullName>
    </submittedName>
</protein>
<reference evidence="2 3" key="1">
    <citation type="journal article" date="2018" name="Sci. Rep.">
        <title>Genomic signatures of local adaptation to the degree of environmental predictability in rotifers.</title>
        <authorList>
            <person name="Franch-Gras L."/>
            <person name="Hahn C."/>
            <person name="Garcia-Roger E.M."/>
            <person name="Carmona M.J."/>
            <person name="Serra M."/>
            <person name="Gomez A."/>
        </authorList>
    </citation>
    <scope>NUCLEOTIDE SEQUENCE [LARGE SCALE GENOMIC DNA]</scope>
    <source>
        <strain evidence="2">HYR1</strain>
    </source>
</reference>
<evidence type="ECO:0000313" key="2">
    <source>
        <dbReference type="EMBL" id="RNA01925.1"/>
    </source>
</evidence>
<dbReference type="Proteomes" id="UP000276133">
    <property type="component" value="Unassembled WGS sequence"/>
</dbReference>
<keyword evidence="1" id="KW-1133">Transmembrane helix</keyword>
<proteinExistence type="predicted"/>
<gene>
    <name evidence="2" type="ORF">BpHYR1_048997</name>
</gene>
<keyword evidence="1" id="KW-0812">Transmembrane</keyword>
<evidence type="ECO:0000313" key="3">
    <source>
        <dbReference type="Proteomes" id="UP000276133"/>
    </source>
</evidence>
<keyword evidence="1" id="KW-0472">Membrane</keyword>
<evidence type="ECO:0000256" key="1">
    <source>
        <dbReference type="SAM" id="Phobius"/>
    </source>
</evidence>
<accession>A0A3M7PT19</accession>